<dbReference type="Proteomes" id="UP001501295">
    <property type="component" value="Unassembled WGS sequence"/>
</dbReference>
<organism evidence="1 2">
    <name type="scientific">Frondihabitans cladoniiphilus</name>
    <dbReference type="NCBI Taxonomy" id="715785"/>
    <lineage>
        <taxon>Bacteria</taxon>
        <taxon>Bacillati</taxon>
        <taxon>Actinomycetota</taxon>
        <taxon>Actinomycetes</taxon>
        <taxon>Micrococcales</taxon>
        <taxon>Microbacteriaceae</taxon>
        <taxon>Frondihabitans</taxon>
    </lineage>
</organism>
<keyword evidence="2" id="KW-1185">Reference proteome</keyword>
<dbReference type="EMBL" id="BAABLM010000002">
    <property type="protein sequence ID" value="GAA4669499.1"/>
    <property type="molecule type" value="Genomic_DNA"/>
</dbReference>
<sequence>MQPLWATLVTAAVGAFLGSGAAFASNLLAGRIGDRKREAAALNELVHEIHFRRVLRRIEPRSSPRADVLDPAYERARHSVSTLRGAIRVARQALVPGSRSLGPLDAMTLACNTFLDDSEAEPSRYELHLMQLQARLNAAVHTIAASSPRIDDLEPGQARLGPSVRGLEVPTEIGEPLL</sequence>
<evidence type="ECO:0000313" key="1">
    <source>
        <dbReference type="EMBL" id="GAA4669499.1"/>
    </source>
</evidence>
<protein>
    <submittedName>
        <fullName evidence="1">Uncharacterized protein</fullName>
    </submittedName>
</protein>
<dbReference type="RefSeq" id="WP_345374140.1">
    <property type="nucleotide sequence ID" value="NZ_BAABLM010000002.1"/>
</dbReference>
<reference evidence="2" key="1">
    <citation type="journal article" date="2019" name="Int. J. Syst. Evol. Microbiol.">
        <title>The Global Catalogue of Microorganisms (GCM) 10K type strain sequencing project: providing services to taxonomists for standard genome sequencing and annotation.</title>
        <authorList>
            <consortium name="The Broad Institute Genomics Platform"/>
            <consortium name="The Broad Institute Genome Sequencing Center for Infectious Disease"/>
            <person name="Wu L."/>
            <person name="Ma J."/>
        </authorList>
    </citation>
    <scope>NUCLEOTIDE SEQUENCE [LARGE SCALE GENOMIC DNA]</scope>
    <source>
        <strain evidence="2">JCM 18956</strain>
    </source>
</reference>
<evidence type="ECO:0000313" key="2">
    <source>
        <dbReference type="Proteomes" id="UP001501295"/>
    </source>
</evidence>
<comment type="caution">
    <text evidence="1">The sequence shown here is derived from an EMBL/GenBank/DDBJ whole genome shotgun (WGS) entry which is preliminary data.</text>
</comment>
<gene>
    <name evidence="1" type="ORF">GCM10025780_10900</name>
</gene>
<proteinExistence type="predicted"/>
<name>A0ABP8VQZ0_9MICO</name>
<accession>A0ABP8VQZ0</accession>